<name>A0A8B8FL89_9HEMI</name>
<organism evidence="1 2">
    <name type="scientific">Sipha flava</name>
    <name type="common">yellow sugarcane aphid</name>
    <dbReference type="NCBI Taxonomy" id="143950"/>
    <lineage>
        <taxon>Eukaryota</taxon>
        <taxon>Metazoa</taxon>
        <taxon>Ecdysozoa</taxon>
        <taxon>Arthropoda</taxon>
        <taxon>Hexapoda</taxon>
        <taxon>Insecta</taxon>
        <taxon>Pterygota</taxon>
        <taxon>Neoptera</taxon>
        <taxon>Paraneoptera</taxon>
        <taxon>Hemiptera</taxon>
        <taxon>Sternorrhyncha</taxon>
        <taxon>Aphidomorpha</taxon>
        <taxon>Aphidoidea</taxon>
        <taxon>Aphididae</taxon>
        <taxon>Sipha</taxon>
    </lineage>
</organism>
<dbReference type="GeneID" id="112684230"/>
<accession>A0A8B8FL89</accession>
<dbReference type="RefSeq" id="XP_025411413.1">
    <property type="nucleotide sequence ID" value="XM_025555628.1"/>
</dbReference>
<evidence type="ECO:0000313" key="1">
    <source>
        <dbReference type="Proteomes" id="UP000694846"/>
    </source>
</evidence>
<sequence length="111" mass="12988">MLCLSLLQPDKQKQKLKQNKNFCFHQTGYILYEFGFCIRSFSTDTTRSFLLNRLEFQSTSKPFDVTASERDMKNKTPAVAKHVGLQYVCEKFQFCFIQHEFLFCSFSGKTA</sequence>
<reference evidence="2" key="1">
    <citation type="submission" date="2025-08" db="UniProtKB">
        <authorList>
            <consortium name="RefSeq"/>
        </authorList>
    </citation>
    <scope>IDENTIFICATION</scope>
    <source>
        <tissue evidence="2">Whole body</tissue>
    </source>
</reference>
<gene>
    <name evidence="2" type="primary">LOC112684230</name>
</gene>
<dbReference type="Proteomes" id="UP000694846">
    <property type="component" value="Unplaced"/>
</dbReference>
<dbReference type="AlphaFoldDB" id="A0A8B8FL89"/>
<dbReference type="OrthoDB" id="10561647at2759"/>
<evidence type="ECO:0000313" key="2">
    <source>
        <dbReference type="RefSeq" id="XP_025411413.1"/>
    </source>
</evidence>
<proteinExistence type="predicted"/>
<protein>
    <submittedName>
        <fullName evidence="2">Uncharacterized protein LOC112684230</fullName>
    </submittedName>
</protein>
<keyword evidence="1" id="KW-1185">Reference proteome</keyword>